<proteinExistence type="predicted"/>
<reference evidence="3" key="2">
    <citation type="submission" date="2017-02" db="UniProtKB">
        <authorList>
            <consortium name="WormBaseParasite"/>
        </authorList>
    </citation>
    <scope>IDENTIFICATION</scope>
</reference>
<feature type="region of interest" description="Disordered" evidence="1">
    <location>
        <begin position="1"/>
        <end position="54"/>
    </location>
</feature>
<dbReference type="Proteomes" id="UP000035642">
    <property type="component" value="Unassembled WGS sequence"/>
</dbReference>
<keyword evidence="2" id="KW-1185">Reference proteome</keyword>
<sequence length="128" mass="14524">MTFAPPHSIINEAKDNDSSGETIKMHSITPYANSQCSSNDRLRAPMFQPPAVDRSNKPAKLRLYDYEEGKMSDEITIHGYNKSGNSFTRTPRTPQAKTGTKYTYMREPPKVTCDYVSAFIPWGILWDD</sequence>
<name>A0A0K0DH39_ANGCA</name>
<evidence type="ECO:0000313" key="2">
    <source>
        <dbReference type="Proteomes" id="UP000035642"/>
    </source>
</evidence>
<accession>A0A0K0DH39</accession>
<protein>
    <submittedName>
        <fullName evidence="3">Uncharacterized protein</fullName>
    </submittedName>
</protein>
<feature type="compositionally biased region" description="Polar residues" evidence="1">
    <location>
        <begin position="30"/>
        <end position="39"/>
    </location>
</feature>
<evidence type="ECO:0000256" key="1">
    <source>
        <dbReference type="SAM" id="MobiDB-lite"/>
    </source>
</evidence>
<feature type="compositionally biased region" description="Polar residues" evidence="1">
    <location>
        <begin position="82"/>
        <end position="101"/>
    </location>
</feature>
<evidence type="ECO:0000313" key="3">
    <source>
        <dbReference type="WBParaSite" id="ACAC_0001045601-mRNA-1"/>
    </source>
</evidence>
<feature type="region of interest" description="Disordered" evidence="1">
    <location>
        <begin position="79"/>
        <end position="101"/>
    </location>
</feature>
<reference evidence="2" key="1">
    <citation type="submission" date="2012-09" db="EMBL/GenBank/DDBJ databases">
        <authorList>
            <person name="Martin A.A."/>
        </authorList>
    </citation>
    <scope>NUCLEOTIDE SEQUENCE</scope>
</reference>
<dbReference type="AlphaFoldDB" id="A0A0K0DH39"/>
<dbReference type="WBParaSite" id="ACAC_0001045601-mRNA-1">
    <property type="protein sequence ID" value="ACAC_0001045601-mRNA-1"/>
    <property type="gene ID" value="ACAC_0001045601"/>
</dbReference>
<organism evidence="2 3">
    <name type="scientific">Angiostrongylus cantonensis</name>
    <name type="common">Rat lungworm</name>
    <dbReference type="NCBI Taxonomy" id="6313"/>
    <lineage>
        <taxon>Eukaryota</taxon>
        <taxon>Metazoa</taxon>
        <taxon>Ecdysozoa</taxon>
        <taxon>Nematoda</taxon>
        <taxon>Chromadorea</taxon>
        <taxon>Rhabditida</taxon>
        <taxon>Rhabditina</taxon>
        <taxon>Rhabditomorpha</taxon>
        <taxon>Strongyloidea</taxon>
        <taxon>Metastrongylidae</taxon>
        <taxon>Angiostrongylus</taxon>
    </lineage>
</organism>